<feature type="coiled-coil region" evidence="6">
    <location>
        <begin position="74"/>
        <end position="108"/>
    </location>
</feature>
<gene>
    <name evidence="7" type="ORF">O6P43_020397</name>
</gene>
<dbReference type="InterPro" id="IPR040353">
    <property type="entry name" value="FLX/FLX-like"/>
</dbReference>
<feature type="coiled-coil region" evidence="6">
    <location>
        <begin position="137"/>
        <end position="171"/>
    </location>
</feature>
<dbReference type="GO" id="GO:0030154">
    <property type="term" value="P:cell differentiation"/>
    <property type="evidence" value="ECO:0007669"/>
    <property type="project" value="UniProtKB-KW"/>
</dbReference>
<keyword evidence="2" id="KW-0217">Developmental protein</keyword>
<comment type="similarity">
    <text evidence="1">Belongs to the FLX family.</text>
</comment>
<comment type="caution">
    <text evidence="7">The sequence shown here is derived from an EMBL/GenBank/DDBJ whole genome shotgun (WGS) entry which is preliminary data.</text>
</comment>
<sequence length="306" mass="33762">MAMAGRKHNPPVREVPLVRGVPVSRSRTLIDDPRHAHRVTHSSSSAAGRVIPVSVLEDRVAAQHREIQSLLLDNQRLAATHVALKQELAAAEKELRHLSAAAADIKAERDAEVREVYEKSLRMDAEVRVLDLMAADLVQVRADVQKLSAVREELMAQLQATENELSRVRLETQLVPAIKAEIEIMRQEIQRGRAAIEYEKKTCASNLEHGQAMDKNMIIMSREIEKLHGELVNAEKRARAAAAVAAAANPSLGYAAGYSNPEMGYGGIAYSDSYSMHQVQGSVDAQYASGAMPQHPYDVQHTHVHR</sequence>
<dbReference type="GO" id="GO:0009908">
    <property type="term" value="P:flower development"/>
    <property type="evidence" value="ECO:0007669"/>
    <property type="project" value="UniProtKB-KW"/>
</dbReference>
<dbReference type="PANTHER" id="PTHR33405">
    <property type="entry name" value="PROTEIN FLX-LIKE 2"/>
    <property type="match status" value="1"/>
</dbReference>
<reference evidence="7" key="1">
    <citation type="journal article" date="2023" name="Science">
        <title>Elucidation of the pathway for biosynthesis of saponin adjuvants from the soapbark tree.</title>
        <authorList>
            <person name="Reed J."/>
            <person name="Orme A."/>
            <person name="El-Demerdash A."/>
            <person name="Owen C."/>
            <person name="Martin L.B.B."/>
            <person name="Misra R.C."/>
            <person name="Kikuchi S."/>
            <person name="Rejzek M."/>
            <person name="Martin A.C."/>
            <person name="Harkess A."/>
            <person name="Leebens-Mack J."/>
            <person name="Louveau T."/>
            <person name="Stephenson M.J."/>
            <person name="Osbourn A."/>
        </authorList>
    </citation>
    <scope>NUCLEOTIDE SEQUENCE</scope>
    <source>
        <strain evidence="7">S10</strain>
    </source>
</reference>
<evidence type="ECO:0000256" key="5">
    <source>
        <dbReference type="ARBA" id="ARBA00023089"/>
    </source>
</evidence>
<proteinExistence type="inferred from homology"/>
<accession>A0AAD7PLD6</accession>
<evidence type="ECO:0000313" key="8">
    <source>
        <dbReference type="Proteomes" id="UP001163823"/>
    </source>
</evidence>
<dbReference type="AlphaFoldDB" id="A0AAD7PLD6"/>
<protein>
    <submittedName>
        <fullName evidence="7">Protein FLX-like 1</fullName>
    </submittedName>
</protein>
<dbReference type="Proteomes" id="UP001163823">
    <property type="component" value="Chromosome 8"/>
</dbReference>
<dbReference type="PANTHER" id="PTHR33405:SF17">
    <property type="entry name" value="PROTEIN FLC EXPRESSOR"/>
    <property type="match status" value="1"/>
</dbReference>
<evidence type="ECO:0000256" key="2">
    <source>
        <dbReference type="ARBA" id="ARBA00022473"/>
    </source>
</evidence>
<evidence type="ECO:0000256" key="6">
    <source>
        <dbReference type="SAM" id="Coils"/>
    </source>
</evidence>
<keyword evidence="5" id="KW-0287">Flowering</keyword>
<evidence type="ECO:0000313" key="7">
    <source>
        <dbReference type="EMBL" id="KAJ7959878.1"/>
    </source>
</evidence>
<evidence type="ECO:0000256" key="4">
    <source>
        <dbReference type="ARBA" id="ARBA00023054"/>
    </source>
</evidence>
<dbReference type="EMBL" id="JARAOO010000008">
    <property type="protein sequence ID" value="KAJ7959879.1"/>
    <property type="molecule type" value="Genomic_DNA"/>
</dbReference>
<evidence type="ECO:0000256" key="3">
    <source>
        <dbReference type="ARBA" id="ARBA00022782"/>
    </source>
</evidence>
<keyword evidence="8" id="KW-1185">Reference proteome</keyword>
<name>A0AAD7PLD6_QUISA</name>
<evidence type="ECO:0000256" key="1">
    <source>
        <dbReference type="ARBA" id="ARBA00005405"/>
    </source>
</evidence>
<dbReference type="EMBL" id="JARAOO010000008">
    <property type="protein sequence ID" value="KAJ7959878.1"/>
    <property type="molecule type" value="Genomic_DNA"/>
</dbReference>
<organism evidence="7 8">
    <name type="scientific">Quillaja saponaria</name>
    <name type="common">Soap bark tree</name>
    <dbReference type="NCBI Taxonomy" id="32244"/>
    <lineage>
        <taxon>Eukaryota</taxon>
        <taxon>Viridiplantae</taxon>
        <taxon>Streptophyta</taxon>
        <taxon>Embryophyta</taxon>
        <taxon>Tracheophyta</taxon>
        <taxon>Spermatophyta</taxon>
        <taxon>Magnoliopsida</taxon>
        <taxon>eudicotyledons</taxon>
        <taxon>Gunneridae</taxon>
        <taxon>Pentapetalae</taxon>
        <taxon>rosids</taxon>
        <taxon>fabids</taxon>
        <taxon>Fabales</taxon>
        <taxon>Quillajaceae</taxon>
        <taxon>Quillaja</taxon>
    </lineage>
</organism>
<dbReference type="KEGG" id="qsa:O6P43_020397"/>
<keyword evidence="3" id="KW-0221">Differentiation</keyword>
<keyword evidence="4 6" id="KW-0175">Coiled coil</keyword>